<accession>A0A7S0C2I3</accession>
<keyword evidence="6" id="KW-1015">Disulfide bond</keyword>
<dbReference type="InterPro" id="IPR045332">
    <property type="entry name" value="ARMET_N"/>
</dbReference>
<feature type="domain" description="ARMET N-terminal" evidence="9">
    <location>
        <begin position="11"/>
        <end position="95"/>
    </location>
</feature>
<evidence type="ECO:0000256" key="4">
    <source>
        <dbReference type="ARBA" id="ARBA00022525"/>
    </source>
</evidence>
<evidence type="ECO:0000256" key="3">
    <source>
        <dbReference type="ARBA" id="ARBA00014267"/>
    </source>
</evidence>
<evidence type="ECO:0000256" key="7">
    <source>
        <dbReference type="ARBA" id="ARBA00032923"/>
    </source>
</evidence>
<feature type="domain" description="ARMET C-terminal" evidence="8">
    <location>
        <begin position="104"/>
        <end position="143"/>
    </location>
</feature>
<dbReference type="Gene3D" id="1.10.720.30">
    <property type="entry name" value="SAP domain"/>
    <property type="match status" value="1"/>
</dbReference>
<keyword evidence="4" id="KW-0964">Secreted</keyword>
<dbReference type="AlphaFoldDB" id="A0A7S0C2I3"/>
<dbReference type="InterPro" id="IPR019345">
    <property type="entry name" value="ARMET_C"/>
</dbReference>
<reference evidence="10" key="1">
    <citation type="submission" date="2021-01" db="EMBL/GenBank/DDBJ databases">
        <authorList>
            <person name="Corre E."/>
            <person name="Pelletier E."/>
            <person name="Niang G."/>
            <person name="Scheremetjew M."/>
            <person name="Finn R."/>
            <person name="Kale V."/>
            <person name="Holt S."/>
            <person name="Cochrane G."/>
            <person name="Meng A."/>
            <person name="Brown T."/>
            <person name="Cohen L."/>
        </authorList>
    </citation>
    <scope>NUCLEOTIDE SEQUENCE</scope>
    <source>
        <strain evidence="10">CCAP1064/1</strain>
    </source>
</reference>
<protein>
    <recommendedName>
        <fullName evidence="3">Mesencephalic astrocyte-derived neurotrophic factor homolog</fullName>
    </recommendedName>
    <alternativeName>
        <fullName evidence="7">MANF/CDNF-like protein</fullName>
    </alternativeName>
</protein>
<evidence type="ECO:0000256" key="1">
    <source>
        <dbReference type="ARBA" id="ARBA00004613"/>
    </source>
</evidence>
<gene>
    <name evidence="10" type="ORF">PINE0816_LOCUS6874</name>
</gene>
<evidence type="ECO:0000256" key="2">
    <source>
        <dbReference type="ARBA" id="ARBA00005617"/>
    </source>
</evidence>
<organism evidence="10">
    <name type="scientific">Proboscia inermis</name>
    <dbReference type="NCBI Taxonomy" id="420281"/>
    <lineage>
        <taxon>Eukaryota</taxon>
        <taxon>Sar</taxon>
        <taxon>Stramenopiles</taxon>
        <taxon>Ochrophyta</taxon>
        <taxon>Bacillariophyta</taxon>
        <taxon>Coscinodiscophyceae</taxon>
        <taxon>Rhizosoleniophycidae</taxon>
        <taxon>Rhizosoleniales</taxon>
        <taxon>Rhizosoleniaceae</taxon>
        <taxon>Proboscia</taxon>
    </lineage>
</organism>
<dbReference type="EMBL" id="HBEL01014360">
    <property type="protein sequence ID" value="CAD8410751.1"/>
    <property type="molecule type" value="Transcribed_RNA"/>
</dbReference>
<dbReference type="Pfam" id="PF10208">
    <property type="entry name" value="ARMET_C"/>
    <property type="match status" value="1"/>
</dbReference>
<keyword evidence="5" id="KW-0732">Signal</keyword>
<dbReference type="Gene3D" id="1.10.225.10">
    <property type="entry name" value="Saposin-like"/>
    <property type="match status" value="1"/>
</dbReference>
<comment type="similarity">
    <text evidence="2">Belongs to the ARMET family.</text>
</comment>
<dbReference type="PANTHER" id="PTHR12990:SF5">
    <property type="entry name" value="MESENCEPHALIC ASTROCYTE-DERIVED NEUROTROPHIC FACTOR HOMOLOG"/>
    <property type="match status" value="1"/>
</dbReference>
<dbReference type="InterPro" id="IPR036361">
    <property type="entry name" value="SAP_dom_sf"/>
</dbReference>
<name>A0A7S0C2I3_9STRA</name>
<proteinExistence type="inferred from homology"/>
<evidence type="ECO:0000259" key="8">
    <source>
        <dbReference type="Pfam" id="PF10208"/>
    </source>
</evidence>
<evidence type="ECO:0000259" key="9">
    <source>
        <dbReference type="Pfam" id="PF20145"/>
    </source>
</evidence>
<evidence type="ECO:0000256" key="6">
    <source>
        <dbReference type="ARBA" id="ARBA00023157"/>
    </source>
</evidence>
<sequence>MLNSMWFGSIVCTKIMQDVRDSMAKADISKKDKVEAAIGAVCANEKLSSREKKVCYYIDPIKRSVAQPFSTGIPAERVCKRINQSNPEICTVKFPIKTEKMEKKDLTKLRVKQLKSILGDRGVECKGCIEKEEFIKKVEDTAHLDSEF</sequence>
<dbReference type="InterPro" id="IPR045333">
    <property type="entry name" value="ARMET-like"/>
</dbReference>
<evidence type="ECO:0000256" key="5">
    <source>
        <dbReference type="ARBA" id="ARBA00022729"/>
    </source>
</evidence>
<dbReference type="GO" id="GO:0005576">
    <property type="term" value="C:extracellular region"/>
    <property type="evidence" value="ECO:0007669"/>
    <property type="project" value="UniProtKB-SubCell"/>
</dbReference>
<dbReference type="PANTHER" id="PTHR12990">
    <property type="entry name" value="ARMET-LIKE PROTEIN"/>
    <property type="match status" value="1"/>
</dbReference>
<dbReference type="Pfam" id="PF20145">
    <property type="entry name" value="ARMET_N"/>
    <property type="match status" value="1"/>
</dbReference>
<dbReference type="SUPFAM" id="SSF68906">
    <property type="entry name" value="SAP domain"/>
    <property type="match status" value="1"/>
</dbReference>
<evidence type="ECO:0000313" key="10">
    <source>
        <dbReference type="EMBL" id="CAD8410751.1"/>
    </source>
</evidence>
<comment type="subcellular location">
    <subcellularLocation>
        <location evidence="1">Secreted</location>
    </subcellularLocation>
</comment>